<evidence type="ECO:0000313" key="2">
    <source>
        <dbReference type="Proteomes" id="UP001159363"/>
    </source>
</evidence>
<sequence>MLVNGAGLPGQLKKMCPGITELDVSRNFLNSWESTAEIAVQLEQLENLTVRNVCFSENVLPVPHNPEALQDHFKALKYVVAAKMGYDWHQILQCTTMWQKLEMLKVCFIVSSQLNYHCKN</sequence>
<gene>
    <name evidence="1" type="ORF">PR048_003718</name>
</gene>
<dbReference type="InterPro" id="IPR032675">
    <property type="entry name" value="LRR_dom_sf"/>
</dbReference>
<evidence type="ECO:0000313" key="1">
    <source>
        <dbReference type="EMBL" id="KAJ8898358.1"/>
    </source>
</evidence>
<dbReference type="Gene3D" id="3.80.10.10">
    <property type="entry name" value="Ribonuclease Inhibitor"/>
    <property type="match status" value="1"/>
</dbReference>
<comment type="caution">
    <text evidence="1">The sequence shown here is derived from an EMBL/GenBank/DDBJ whole genome shotgun (WGS) entry which is preliminary data.</text>
</comment>
<organism evidence="1 2">
    <name type="scientific">Dryococelus australis</name>
    <dbReference type="NCBI Taxonomy" id="614101"/>
    <lineage>
        <taxon>Eukaryota</taxon>
        <taxon>Metazoa</taxon>
        <taxon>Ecdysozoa</taxon>
        <taxon>Arthropoda</taxon>
        <taxon>Hexapoda</taxon>
        <taxon>Insecta</taxon>
        <taxon>Pterygota</taxon>
        <taxon>Neoptera</taxon>
        <taxon>Polyneoptera</taxon>
        <taxon>Phasmatodea</taxon>
        <taxon>Verophasmatodea</taxon>
        <taxon>Anareolatae</taxon>
        <taxon>Phasmatidae</taxon>
        <taxon>Eurycanthinae</taxon>
        <taxon>Dryococelus</taxon>
    </lineage>
</organism>
<dbReference type="EMBL" id="JARBHB010000001">
    <property type="protein sequence ID" value="KAJ8898358.1"/>
    <property type="molecule type" value="Genomic_DNA"/>
</dbReference>
<accession>A0ABQ9IQK5</accession>
<keyword evidence="2" id="KW-1185">Reference proteome</keyword>
<dbReference type="Proteomes" id="UP001159363">
    <property type="component" value="Chromosome 1"/>
</dbReference>
<protein>
    <submittedName>
        <fullName evidence="1">Uncharacterized protein</fullName>
    </submittedName>
</protein>
<reference evidence="1 2" key="1">
    <citation type="submission" date="2023-02" db="EMBL/GenBank/DDBJ databases">
        <title>LHISI_Scaffold_Assembly.</title>
        <authorList>
            <person name="Stuart O.P."/>
            <person name="Cleave R."/>
            <person name="Magrath M.J.L."/>
            <person name="Mikheyev A.S."/>
        </authorList>
    </citation>
    <scope>NUCLEOTIDE SEQUENCE [LARGE SCALE GENOMIC DNA]</scope>
    <source>
        <strain evidence="1">Daus_M_001</strain>
        <tissue evidence="1">Leg muscle</tissue>
    </source>
</reference>
<proteinExistence type="predicted"/>
<name>A0ABQ9IQK5_9NEOP</name>